<reference evidence="5" key="1">
    <citation type="journal article" date="2019" name="Int. J. Syst. Evol. Microbiol.">
        <title>The Global Catalogue of Microorganisms (GCM) 10K type strain sequencing project: providing services to taxonomists for standard genome sequencing and annotation.</title>
        <authorList>
            <consortium name="The Broad Institute Genomics Platform"/>
            <consortium name="The Broad Institute Genome Sequencing Center for Infectious Disease"/>
            <person name="Wu L."/>
            <person name="Ma J."/>
        </authorList>
    </citation>
    <scope>NUCLEOTIDE SEQUENCE [LARGE SCALE GENOMIC DNA]</scope>
    <source>
        <strain evidence="5">CCUG 56401</strain>
    </source>
</reference>
<dbReference type="PANTHER" id="PTHR24305">
    <property type="entry name" value="CYTOCHROME P450"/>
    <property type="match status" value="1"/>
</dbReference>
<dbReference type="EMBL" id="JBHTIW010000024">
    <property type="protein sequence ID" value="MFD0922738.1"/>
    <property type="molecule type" value="Genomic_DNA"/>
</dbReference>
<dbReference type="InterPro" id="IPR001128">
    <property type="entry name" value="Cyt_P450"/>
</dbReference>
<sequence length="455" mass="51748">MDTAPDPPMWTVADAPRRLPVLGHSVPLRRAPLEFLSSLSERGDLVRLRLGGKDIHLACHHELVDRILKDPRTFDWGGPFYEKTQLLMGNSLGNCPYRDHRRQRRLVQPSFRLDRIASYAPVMRRELDAELRSWRPGGVVEVNDALHAVTARVGAKVLLSTDIAGEAIDRILHCLPVVMEGMYQRVVTPWGWLYRLPTPGNRRFEAARVRLREVVDDIIRRYRASGVDHGDLMSGLLQSRDERTGDALTDTEVHDMVMNFLTAATETTATALCWALYLLAEHPDREARLHDETDRLVGDRPLDHDDLPALDYTHRVITEVLRLYPPGWMVTRVVTEETELAGQRLPVGSLVMYSTYALHRNPRLFAEPERFDPDRWLPERARQVPRGAMIPFGAGSWKCIGDTFAMMETVLSLATIAARWRLRLVPGTRVRPEPRALVAMGRLPMVTEPRQPGSR</sequence>
<dbReference type="InterPro" id="IPR036396">
    <property type="entry name" value="Cyt_P450_sf"/>
</dbReference>
<comment type="similarity">
    <text evidence="1">Belongs to the cytochrome P450 family.</text>
</comment>
<dbReference type="Proteomes" id="UP001597018">
    <property type="component" value="Unassembled WGS sequence"/>
</dbReference>
<dbReference type="PANTHER" id="PTHR24305:SF166">
    <property type="entry name" value="CYTOCHROME P450 12A4, MITOCHONDRIAL-RELATED"/>
    <property type="match status" value="1"/>
</dbReference>
<evidence type="ECO:0000313" key="5">
    <source>
        <dbReference type="Proteomes" id="UP001597018"/>
    </source>
</evidence>
<dbReference type="RefSeq" id="WP_345601560.1">
    <property type="nucleotide sequence ID" value="NZ_BAABLT010000038.1"/>
</dbReference>
<name>A0ABW3FY32_9PSEU</name>
<dbReference type="InterPro" id="IPR002403">
    <property type="entry name" value="Cyt_P450_E_grp-IV"/>
</dbReference>
<keyword evidence="2" id="KW-0479">Metal-binding</keyword>
<proteinExistence type="inferred from homology"/>
<organism evidence="4 5">
    <name type="scientific">Saccharopolyspora rosea</name>
    <dbReference type="NCBI Taxonomy" id="524884"/>
    <lineage>
        <taxon>Bacteria</taxon>
        <taxon>Bacillati</taxon>
        <taxon>Actinomycetota</taxon>
        <taxon>Actinomycetes</taxon>
        <taxon>Pseudonocardiales</taxon>
        <taxon>Pseudonocardiaceae</taxon>
        <taxon>Saccharopolyspora</taxon>
    </lineage>
</organism>
<dbReference type="Pfam" id="PF00067">
    <property type="entry name" value="p450"/>
    <property type="match status" value="1"/>
</dbReference>
<comment type="caution">
    <text evidence="4">The sequence shown here is derived from an EMBL/GenBank/DDBJ whole genome shotgun (WGS) entry which is preliminary data.</text>
</comment>
<dbReference type="PRINTS" id="PR00465">
    <property type="entry name" value="EP450IV"/>
</dbReference>
<evidence type="ECO:0000313" key="4">
    <source>
        <dbReference type="EMBL" id="MFD0922738.1"/>
    </source>
</evidence>
<evidence type="ECO:0000256" key="2">
    <source>
        <dbReference type="ARBA" id="ARBA00022723"/>
    </source>
</evidence>
<keyword evidence="5" id="KW-1185">Reference proteome</keyword>
<evidence type="ECO:0000256" key="1">
    <source>
        <dbReference type="ARBA" id="ARBA00010617"/>
    </source>
</evidence>
<gene>
    <name evidence="4" type="ORF">ACFQ16_23575</name>
</gene>
<protein>
    <submittedName>
        <fullName evidence="4">Cytochrome P450</fullName>
    </submittedName>
</protein>
<evidence type="ECO:0000256" key="3">
    <source>
        <dbReference type="ARBA" id="ARBA00023004"/>
    </source>
</evidence>
<accession>A0ABW3FY32</accession>
<dbReference type="SUPFAM" id="SSF48264">
    <property type="entry name" value="Cytochrome P450"/>
    <property type="match status" value="1"/>
</dbReference>
<dbReference type="Gene3D" id="1.10.630.10">
    <property type="entry name" value="Cytochrome P450"/>
    <property type="match status" value="1"/>
</dbReference>
<keyword evidence="3" id="KW-0408">Iron</keyword>
<dbReference type="CDD" id="cd11049">
    <property type="entry name" value="CYP170A1-like"/>
    <property type="match status" value="1"/>
</dbReference>
<dbReference type="PRINTS" id="PR00385">
    <property type="entry name" value="P450"/>
</dbReference>
<dbReference type="InterPro" id="IPR050121">
    <property type="entry name" value="Cytochrome_P450_monoxygenase"/>
</dbReference>